<comment type="catalytic activity">
    <reaction evidence="1">
        <text>1-(2-carboxyphenylamino)-1-deoxy-D-ribulose 5-phosphate + H(+) = (1S,2R)-1-C-(indol-3-yl)glycerol 3-phosphate + CO2 + H2O</text>
        <dbReference type="Rhea" id="RHEA:23476"/>
        <dbReference type="ChEBI" id="CHEBI:15377"/>
        <dbReference type="ChEBI" id="CHEBI:15378"/>
        <dbReference type="ChEBI" id="CHEBI:16526"/>
        <dbReference type="ChEBI" id="CHEBI:58613"/>
        <dbReference type="ChEBI" id="CHEBI:58866"/>
        <dbReference type="EC" id="4.1.1.48"/>
    </reaction>
</comment>
<reference evidence="10" key="2">
    <citation type="journal article" date="2019" name="Curr. Biol.">
        <title>Chromatin organization in early land plants reveals an ancestral association between H3K27me3, transposons, and constitutive heterochromatin.</title>
        <authorList>
            <person name="Montgomery S.A."/>
            <person name="Tanizawa Y."/>
            <person name="Galik B."/>
            <person name="Wang N."/>
            <person name="Ito T."/>
            <person name="Mochizuki T."/>
            <person name="Akimcheva S."/>
            <person name="Bowman J."/>
            <person name="Cognat V."/>
            <person name="Drouard L."/>
            <person name="Ekker H."/>
            <person name="Houng S."/>
            <person name="Kohchi T."/>
            <person name="Lin S."/>
            <person name="Liu L.D."/>
            <person name="Nakamura Y."/>
            <person name="Valeeva L.R."/>
            <person name="Shakirov E.V."/>
            <person name="Shippen D.E."/>
            <person name="Wei W."/>
            <person name="Yagura M."/>
            <person name="Yamaoka S."/>
            <person name="Yamato K.T."/>
            <person name="Liu C."/>
            <person name="Berger F."/>
        </authorList>
    </citation>
    <scope>NUCLEOTIDE SEQUENCE [LARGE SCALE GENOMIC DNA]</scope>
    <source>
        <strain evidence="10">Tak-1</strain>
    </source>
</reference>
<dbReference type="GO" id="GO:0000162">
    <property type="term" value="P:L-tryptophan biosynthetic process"/>
    <property type="evidence" value="ECO:0007669"/>
    <property type="project" value="UniProtKB-UniPathway"/>
</dbReference>
<name>A0A176VV28_MARPO</name>
<dbReference type="EC" id="4.1.1.48" evidence="3"/>
<dbReference type="InterPro" id="IPR011060">
    <property type="entry name" value="RibuloseP-bd_barrel"/>
</dbReference>
<organism evidence="11 12">
    <name type="scientific">Marchantia polymorpha subsp. ruderalis</name>
    <dbReference type="NCBI Taxonomy" id="1480154"/>
    <lineage>
        <taxon>Eukaryota</taxon>
        <taxon>Viridiplantae</taxon>
        <taxon>Streptophyta</taxon>
        <taxon>Embryophyta</taxon>
        <taxon>Marchantiophyta</taxon>
        <taxon>Marchantiopsida</taxon>
        <taxon>Marchantiidae</taxon>
        <taxon>Marchantiales</taxon>
        <taxon>Marchantiaceae</taxon>
        <taxon>Marchantia</taxon>
    </lineage>
</organism>
<keyword evidence="12" id="KW-1185">Reference proteome</keyword>
<dbReference type="GO" id="GO:0004425">
    <property type="term" value="F:indole-3-glycerol-phosphate synthase activity"/>
    <property type="evidence" value="ECO:0007669"/>
    <property type="project" value="UniProtKB-EC"/>
</dbReference>
<keyword evidence="7" id="KW-0057">Aromatic amino acid biosynthesis</keyword>
<dbReference type="InterPro" id="IPR013798">
    <property type="entry name" value="Indole-3-glycerol_P_synth_dom"/>
</dbReference>
<evidence type="ECO:0000313" key="13">
    <source>
        <dbReference type="Proteomes" id="UP001162541"/>
    </source>
</evidence>
<protein>
    <recommendedName>
        <fullName evidence="3">indole-3-glycerol-phosphate synthase</fullName>
        <ecNumber evidence="3">4.1.1.48</ecNumber>
    </recommendedName>
</protein>
<evidence type="ECO:0000256" key="7">
    <source>
        <dbReference type="ARBA" id="ARBA00023141"/>
    </source>
</evidence>
<keyword evidence="6" id="KW-0822">Tryptophan biosynthesis</keyword>
<evidence type="ECO:0000256" key="6">
    <source>
        <dbReference type="ARBA" id="ARBA00022822"/>
    </source>
</evidence>
<evidence type="ECO:0000256" key="3">
    <source>
        <dbReference type="ARBA" id="ARBA00012362"/>
    </source>
</evidence>
<evidence type="ECO:0000256" key="2">
    <source>
        <dbReference type="ARBA" id="ARBA00004696"/>
    </source>
</evidence>
<dbReference type="Pfam" id="PF00218">
    <property type="entry name" value="IGPS"/>
    <property type="match status" value="1"/>
</dbReference>
<evidence type="ECO:0000313" key="12">
    <source>
        <dbReference type="Proteomes" id="UP000077202"/>
    </source>
</evidence>
<evidence type="ECO:0000313" key="10">
    <source>
        <dbReference type="EMBL" id="BBN06090.1"/>
    </source>
</evidence>
<evidence type="ECO:0000256" key="4">
    <source>
        <dbReference type="ARBA" id="ARBA00022605"/>
    </source>
</evidence>
<dbReference type="InterPro" id="IPR013785">
    <property type="entry name" value="Aldolase_TIM"/>
</dbReference>
<gene>
    <name evidence="11" type="ORF">AXG93_4625s1110</name>
    <name evidence="10" type="ORF">Mp_3g18290</name>
</gene>
<evidence type="ECO:0000313" key="11">
    <source>
        <dbReference type="EMBL" id="OAE23985.1"/>
    </source>
</evidence>
<dbReference type="Gene3D" id="3.20.20.70">
    <property type="entry name" value="Aldolase class I"/>
    <property type="match status" value="1"/>
</dbReference>
<reference evidence="13" key="3">
    <citation type="journal article" date="2020" name="Curr. Biol.">
        <title>Chromatin organization in early land plants reveals an ancestral association between H3K27me3, transposons, and constitutive heterochromatin.</title>
        <authorList>
            <person name="Montgomery S.A."/>
            <person name="Tanizawa Y."/>
            <person name="Galik B."/>
            <person name="Wang N."/>
            <person name="Ito T."/>
            <person name="Mochizuki T."/>
            <person name="Akimcheva S."/>
            <person name="Bowman J.L."/>
            <person name="Cognat V."/>
            <person name="Marechal-Drouard L."/>
            <person name="Ekker H."/>
            <person name="Hong S.F."/>
            <person name="Kohchi T."/>
            <person name="Lin S.S."/>
            <person name="Liu L.D."/>
            <person name="Nakamura Y."/>
            <person name="Valeeva L.R."/>
            <person name="Shakirov E.V."/>
            <person name="Shippen D.E."/>
            <person name="Wei W.L."/>
            <person name="Yagura M."/>
            <person name="Yamaoka S."/>
            <person name="Yamato K.T."/>
            <person name="Liu C."/>
            <person name="Berger F."/>
        </authorList>
    </citation>
    <scope>NUCLEOTIDE SEQUENCE [LARGE SCALE GENOMIC DNA]</scope>
    <source>
        <strain evidence="13">Tak-1</strain>
    </source>
</reference>
<keyword evidence="4" id="KW-0028">Amino-acid biosynthesis</keyword>
<dbReference type="PANTHER" id="PTHR22854">
    <property type="entry name" value="TRYPTOPHAN BIOSYNTHESIS PROTEIN"/>
    <property type="match status" value="1"/>
</dbReference>
<feature type="domain" description="Indole-3-glycerol phosphate synthase" evidence="9">
    <location>
        <begin position="55"/>
        <end position="297"/>
    </location>
</feature>
<dbReference type="InterPro" id="IPR045186">
    <property type="entry name" value="Indole-3-glycerol_P_synth"/>
</dbReference>
<dbReference type="AlphaFoldDB" id="A0A176VV28"/>
<dbReference type="EMBL" id="LVLJ01002698">
    <property type="protein sequence ID" value="OAE23985.1"/>
    <property type="molecule type" value="Genomic_DNA"/>
</dbReference>
<accession>A0A176VV28</accession>
<comment type="pathway">
    <text evidence="2">Amino-acid biosynthesis; L-tryptophan biosynthesis; L-tryptophan from chorismate: step 4/5.</text>
</comment>
<keyword evidence="5" id="KW-0210">Decarboxylase</keyword>
<dbReference type="UniPathway" id="UPA00035">
    <property type="reaction ID" value="UER00043"/>
</dbReference>
<dbReference type="SUPFAM" id="SSF51366">
    <property type="entry name" value="Ribulose-phoshate binding barrel"/>
    <property type="match status" value="1"/>
</dbReference>
<evidence type="ECO:0000256" key="1">
    <source>
        <dbReference type="ARBA" id="ARBA00001633"/>
    </source>
</evidence>
<dbReference type="Proteomes" id="UP000077202">
    <property type="component" value="Unassembled WGS sequence"/>
</dbReference>
<evidence type="ECO:0000256" key="8">
    <source>
        <dbReference type="ARBA" id="ARBA00023239"/>
    </source>
</evidence>
<dbReference type="Proteomes" id="UP001162541">
    <property type="component" value="Chromosome 3"/>
</dbReference>
<dbReference type="PANTHER" id="PTHR22854:SF2">
    <property type="entry name" value="INDOLE-3-GLYCEROL-PHOSPHATE SYNTHASE"/>
    <property type="match status" value="1"/>
</dbReference>
<keyword evidence="8" id="KW-0456">Lyase</keyword>
<evidence type="ECO:0000256" key="5">
    <source>
        <dbReference type="ARBA" id="ARBA00022793"/>
    </source>
</evidence>
<evidence type="ECO:0000259" key="9">
    <source>
        <dbReference type="Pfam" id="PF00218"/>
    </source>
</evidence>
<sequence>MAAVLASTSCCFLGGGGAWKPELVRRRVLSTARYTVVVGQGGSDDVGEKSGSRLSSILKNKQRILQSQLSRLENGQLESRLSSLEPYESPYRLLDTIAGQLMQGKTTVVAEIARLSPSESLESFSSRCSKYVEWGADALAVCTDEEKSPNGVADLTAACRAVNVPVLRKDWIIHPLQVAETREAGASSLTAVYSVLGKGSPAILQYAVSLGLDAILEVINLQELQEVEPLGAPLYGINLSVGITLSLPGVRMDIAKALVGQIPFGASSLVGVWSIEEAIQLKGEGADAVYVRHEVLQGRSAVEAKQLVPRTFLENLRDAMTGDD</sequence>
<reference evidence="11 12" key="1">
    <citation type="submission" date="2016-03" db="EMBL/GenBank/DDBJ databases">
        <title>Mechanisms controlling the formation of the plant cell surface in tip-growing cells are functionally conserved among land plants.</title>
        <authorList>
            <person name="Honkanen S."/>
            <person name="Jones V.A."/>
            <person name="Morieri G."/>
            <person name="Champion C."/>
            <person name="Hetherington A.J."/>
            <person name="Kelly S."/>
            <person name="Saint-Marcoux D."/>
            <person name="Proust H."/>
            <person name="Prescott H."/>
            <person name="Dolan L."/>
        </authorList>
    </citation>
    <scope>NUCLEOTIDE SEQUENCE [LARGE SCALE GENOMIC DNA]</scope>
    <source>
        <strain evidence="12">cv. Tak-1 and cv. Tak-2</strain>
        <tissue evidence="11">Whole gametophyte</tissue>
    </source>
</reference>
<dbReference type="EMBL" id="AP019868">
    <property type="protein sequence ID" value="BBN06090.1"/>
    <property type="molecule type" value="Genomic_DNA"/>
</dbReference>
<dbReference type="GO" id="GO:0004640">
    <property type="term" value="F:phosphoribosylanthranilate isomerase activity"/>
    <property type="evidence" value="ECO:0007669"/>
    <property type="project" value="TreeGrafter"/>
</dbReference>
<proteinExistence type="predicted"/>